<name>A0A3M6T9M5_POCDA</name>
<feature type="transmembrane region" description="Helical" evidence="1">
    <location>
        <begin position="367"/>
        <end position="388"/>
    </location>
</feature>
<sequence length="652" mass="73650">MFVFSSFKTDLIPFGLRTCVVYKFLCAGCNACYVEETSRYLSTRIREHLVSDRTSRIFRQLHNSPQYRTLFSDDCFNILDHASTTFQLKIREDILIQWEIPTLNHQIYHVNLKVSLILKGDDSSGGCTTSKEWRITMGISRPYKQARAKLRRKERDKGVFLSIFKTFGRGNMSNMTPDEHNGKKFKFTANKRSRPSVPKKSSDSKYGVFRCAIKWLVAFMLYLSVLTCLVTSKICWLVLGKQLKGFNESTANSTLAVEYSSEINKQALFFMLVLALMIPEAACFIHASLTSLGKKHQPWPSKRASMLILVGGFFEAFSLCHITVVMVTTLPVSPDFLVVLMCNIAGLPLTLQKVYRKLCQRDHLTSVWDTMRSLVSTLFFLAGNIMLSLKVADLQGIILAQLSLFLLSIVWSPTFREFQVQNTPSEEDRETGMEHSTDAVKECVDTLQKPGTNSKFRPKETFTTKPVYEEMTSDINNNSKGSSQSETGPPKLTRTAQAKTAVISSLCKLFFIPLTAVAFSTVYDIVKLNTFEGFKAITTSNPSFLYFILHILTSFFCFHFGWIACSLRMQRIGLALPLTLATPITVIITQFKGFCETETIPLPCASGDIHYVLGAGLLLWLAQCLGTTHYLWESPGKILGKVCDSFWIPYYN</sequence>
<feature type="transmembrane region" description="Helical" evidence="1">
    <location>
        <begin position="543"/>
        <end position="565"/>
    </location>
</feature>
<feature type="transmembrane region" description="Helical" evidence="1">
    <location>
        <begin position="215"/>
        <end position="239"/>
    </location>
</feature>
<feature type="transmembrane region" description="Helical" evidence="1">
    <location>
        <begin position="611"/>
        <end position="632"/>
    </location>
</feature>
<evidence type="ECO:0008006" key="4">
    <source>
        <dbReference type="Google" id="ProtNLM"/>
    </source>
</evidence>
<feature type="non-terminal residue" evidence="2">
    <location>
        <position position="652"/>
    </location>
</feature>
<comment type="caution">
    <text evidence="2">The sequence shown here is derived from an EMBL/GenBank/DDBJ whole genome shotgun (WGS) entry which is preliminary data.</text>
</comment>
<dbReference type="OrthoDB" id="370884at2759"/>
<feature type="transmembrane region" description="Helical" evidence="1">
    <location>
        <begin position="306"/>
        <end position="330"/>
    </location>
</feature>
<feature type="transmembrane region" description="Helical" evidence="1">
    <location>
        <begin position="394"/>
        <end position="411"/>
    </location>
</feature>
<evidence type="ECO:0000313" key="3">
    <source>
        <dbReference type="Proteomes" id="UP000275408"/>
    </source>
</evidence>
<keyword evidence="1" id="KW-0812">Transmembrane</keyword>
<protein>
    <recommendedName>
        <fullName evidence="4">GIY-YIG domain-containing protein</fullName>
    </recommendedName>
</protein>
<gene>
    <name evidence="2" type="ORF">pdam_00012313</name>
</gene>
<evidence type="ECO:0000256" key="1">
    <source>
        <dbReference type="SAM" id="Phobius"/>
    </source>
</evidence>
<dbReference type="STRING" id="46731.A0A3M6T9M5"/>
<feature type="transmembrane region" description="Helical" evidence="1">
    <location>
        <begin position="572"/>
        <end position="591"/>
    </location>
</feature>
<accession>A0A3M6T9M5</accession>
<proteinExistence type="predicted"/>
<reference evidence="2 3" key="1">
    <citation type="journal article" date="2018" name="Sci. Rep.">
        <title>Comparative analysis of the Pocillopora damicornis genome highlights role of immune system in coral evolution.</title>
        <authorList>
            <person name="Cunning R."/>
            <person name="Bay R.A."/>
            <person name="Gillette P."/>
            <person name="Baker A.C."/>
            <person name="Traylor-Knowles N."/>
        </authorList>
    </citation>
    <scope>NUCLEOTIDE SEQUENCE [LARGE SCALE GENOMIC DNA]</scope>
    <source>
        <strain evidence="2">RSMAS</strain>
        <tissue evidence="2">Whole animal</tissue>
    </source>
</reference>
<feature type="transmembrane region" description="Helical" evidence="1">
    <location>
        <begin position="336"/>
        <end position="355"/>
    </location>
</feature>
<keyword evidence="1" id="KW-1133">Transmembrane helix</keyword>
<dbReference type="AlphaFoldDB" id="A0A3M6T9M5"/>
<keyword evidence="3" id="KW-1185">Reference proteome</keyword>
<feature type="transmembrane region" description="Helical" evidence="1">
    <location>
        <begin position="501"/>
        <end position="523"/>
    </location>
</feature>
<organism evidence="2 3">
    <name type="scientific">Pocillopora damicornis</name>
    <name type="common">Cauliflower coral</name>
    <name type="synonym">Millepora damicornis</name>
    <dbReference type="NCBI Taxonomy" id="46731"/>
    <lineage>
        <taxon>Eukaryota</taxon>
        <taxon>Metazoa</taxon>
        <taxon>Cnidaria</taxon>
        <taxon>Anthozoa</taxon>
        <taxon>Hexacorallia</taxon>
        <taxon>Scleractinia</taxon>
        <taxon>Astrocoeniina</taxon>
        <taxon>Pocilloporidae</taxon>
        <taxon>Pocillopora</taxon>
    </lineage>
</organism>
<dbReference type="Proteomes" id="UP000275408">
    <property type="component" value="Unassembled WGS sequence"/>
</dbReference>
<dbReference type="EMBL" id="RCHS01004059">
    <property type="protein sequence ID" value="RMX38029.1"/>
    <property type="molecule type" value="Genomic_DNA"/>
</dbReference>
<keyword evidence="1" id="KW-0472">Membrane</keyword>
<evidence type="ECO:0000313" key="2">
    <source>
        <dbReference type="EMBL" id="RMX38029.1"/>
    </source>
</evidence>
<feature type="transmembrane region" description="Helical" evidence="1">
    <location>
        <begin position="267"/>
        <end position="285"/>
    </location>
</feature>